<dbReference type="InterPro" id="IPR040716">
    <property type="entry name" value="Wza_C"/>
</dbReference>
<dbReference type="Gene3D" id="3.30.1950.10">
    <property type="entry name" value="wza like domain"/>
    <property type="match status" value="1"/>
</dbReference>
<dbReference type="PROSITE" id="PS51257">
    <property type="entry name" value="PROKAR_LIPOPROTEIN"/>
    <property type="match status" value="1"/>
</dbReference>
<evidence type="ECO:0000256" key="11">
    <source>
        <dbReference type="ARBA" id="ARBA00023136"/>
    </source>
</evidence>
<evidence type="ECO:0000259" key="16">
    <source>
        <dbReference type="Pfam" id="PF02563"/>
    </source>
</evidence>
<evidence type="ECO:0000256" key="1">
    <source>
        <dbReference type="ARBA" id="ARBA00004571"/>
    </source>
</evidence>
<dbReference type="AlphaFoldDB" id="A0A1Q8SPW8"/>
<keyword evidence="13" id="KW-0998">Cell outer membrane</keyword>
<dbReference type="PANTHER" id="PTHR33619">
    <property type="entry name" value="POLYSACCHARIDE EXPORT PROTEIN GFCE-RELATED"/>
    <property type="match status" value="1"/>
</dbReference>
<proteinExistence type="inferred from homology"/>
<dbReference type="Pfam" id="PF02563">
    <property type="entry name" value="Poly_export"/>
    <property type="match status" value="1"/>
</dbReference>
<dbReference type="GO" id="GO:0006811">
    <property type="term" value="P:monoatomic ion transport"/>
    <property type="evidence" value="ECO:0007669"/>
    <property type="project" value="UniProtKB-KW"/>
</dbReference>
<keyword evidence="10" id="KW-0626">Porin</keyword>
<feature type="signal peptide" evidence="15">
    <location>
        <begin position="1"/>
        <end position="37"/>
    </location>
</feature>
<organism evidence="19 20">
    <name type="scientific">Salinicola socius</name>
    <dbReference type="NCBI Taxonomy" id="404433"/>
    <lineage>
        <taxon>Bacteria</taxon>
        <taxon>Pseudomonadati</taxon>
        <taxon>Pseudomonadota</taxon>
        <taxon>Gammaproteobacteria</taxon>
        <taxon>Oceanospirillales</taxon>
        <taxon>Halomonadaceae</taxon>
        <taxon>Salinicola</taxon>
    </lineage>
</organism>
<keyword evidence="12" id="KW-0564">Palmitate</keyword>
<comment type="similarity">
    <text evidence="2">Belongs to the BexD/CtrA/VexA family.</text>
</comment>
<dbReference type="GO" id="GO:0046930">
    <property type="term" value="C:pore complex"/>
    <property type="evidence" value="ECO:0007669"/>
    <property type="project" value="UniProtKB-KW"/>
</dbReference>
<dbReference type="STRING" id="404433.BTW07_15135"/>
<keyword evidence="14" id="KW-0449">Lipoprotein</keyword>
<feature type="domain" description="Polysaccharide export protein N-terminal" evidence="16">
    <location>
        <begin position="109"/>
        <end position="192"/>
    </location>
</feature>
<evidence type="ECO:0000256" key="2">
    <source>
        <dbReference type="ARBA" id="ARBA00009450"/>
    </source>
</evidence>
<feature type="domain" description="SLBB" evidence="18">
    <location>
        <begin position="198"/>
        <end position="276"/>
    </location>
</feature>
<evidence type="ECO:0000259" key="17">
    <source>
        <dbReference type="Pfam" id="PF18412"/>
    </source>
</evidence>
<sequence length="407" mass="44109">MNFYGRWRCYSLLRRSPALLLTLAVTLAGGVSGCAFAPGGNIDYDTDSAPIDDLVDVEPITLGLVRTQQMGSPAIDQADMGSPAIDQANSEAALRQVAGGSRQKVLDDRYDYRIGIGDVLSIIVYDHPELTIPAGSERPTEDTGNTVHSDGTIFYPYVGRIQVAGRTVEDVRSQLQRRLATYVTEPQVDVKVVGFNSQKIYVTGQVENPGVMPITNVPMTVLDAINLGGGLNGEANWHDVVLSRGSSETHIDVYTMLQKGDMHQNRLLEDGDVLHVPDIGNQKVFVMGEVVEPVTLPMGNSRLSLTDALSQAGGMDEAQADAKGIFVIRQATPDSGKLATVYQLDARNATALVLGAQFMLQPTDIVYVTAAPLSRWNRVVSQLTPTISSIYQVTRATRDFDELRDGN</sequence>
<evidence type="ECO:0000256" key="8">
    <source>
        <dbReference type="ARBA" id="ARBA00023047"/>
    </source>
</evidence>
<evidence type="ECO:0000256" key="3">
    <source>
        <dbReference type="ARBA" id="ARBA00022448"/>
    </source>
</evidence>
<evidence type="ECO:0000313" key="20">
    <source>
        <dbReference type="Proteomes" id="UP000186878"/>
    </source>
</evidence>
<dbReference type="InterPro" id="IPR049712">
    <property type="entry name" value="Poly_export"/>
</dbReference>
<feature type="chain" id="PRO_5013136126" evidence="15">
    <location>
        <begin position="38"/>
        <end position="407"/>
    </location>
</feature>
<comment type="subcellular location">
    <subcellularLocation>
        <location evidence="1">Cell outer membrane</location>
        <topology evidence="1">Multi-pass membrane protein</topology>
    </subcellularLocation>
</comment>
<dbReference type="OrthoDB" id="9808421at2"/>
<keyword evidence="7 15" id="KW-0732">Signal</keyword>
<dbReference type="GO" id="GO:0015159">
    <property type="term" value="F:polysaccharide transmembrane transporter activity"/>
    <property type="evidence" value="ECO:0007669"/>
    <property type="project" value="InterPro"/>
</dbReference>
<dbReference type="NCBIfam" id="NF011658">
    <property type="entry name" value="PRK15078.1"/>
    <property type="match status" value="1"/>
</dbReference>
<dbReference type="Pfam" id="PF18412">
    <property type="entry name" value="Wza_C"/>
    <property type="match status" value="1"/>
</dbReference>
<protein>
    <submittedName>
        <fullName evidence="19">Polysaccharide export protein Wza</fullName>
    </submittedName>
</protein>
<dbReference type="Gene3D" id="3.10.560.10">
    <property type="entry name" value="Outer membrane lipoprotein wza domain like"/>
    <property type="match status" value="2"/>
</dbReference>
<keyword evidence="9" id="KW-0406">Ion transport</keyword>
<dbReference type="Pfam" id="PF22461">
    <property type="entry name" value="SLBB_2"/>
    <property type="match status" value="2"/>
</dbReference>
<evidence type="ECO:0000256" key="12">
    <source>
        <dbReference type="ARBA" id="ARBA00023139"/>
    </source>
</evidence>
<keyword evidence="4" id="KW-1134">Transmembrane beta strand</keyword>
<evidence type="ECO:0000256" key="10">
    <source>
        <dbReference type="ARBA" id="ARBA00023114"/>
    </source>
</evidence>
<keyword evidence="11" id="KW-0472">Membrane</keyword>
<evidence type="ECO:0000256" key="15">
    <source>
        <dbReference type="SAM" id="SignalP"/>
    </source>
</evidence>
<reference evidence="19 20" key="1">
    <citation type="submission" date="2016-12" db="EMBL/GenBank/DDBJ databases">
        <title>Draft genome sequences of strains Salinicola socius SMB35, Salinicola sp. MH3R3-1 and Chromohalobacter sp. SMB17 from the Verkhnekamsk potash mining region of Russia.</title>
        <authorList>
            <person name="Mavrodi D.V."/>
            <person name="Olsson B.E."/>
            <person name="Korsakova E.S."/>
            <person name="Pyankova A."/>
            <person name="Mavrodi O.V."/>
            <person name="Plotnikova E.G."/>
        </authorList>
    </citation>
    <scope>NUCLEOTIDE SEQUENCE [LARGE SCALE GENOMIC DNA]</scope>
    <source>
        <strain evidence="19 20">SMB35</strain>
    </source>
</reference>
<evidence type="ECO:0000256" key="14">
    <source>
        <dbReference type="ARBA" id="ARBA00023288"/>
    </source>
</evidence>
<evidence type="ECO:0000256" key="9">
    <source>
        <dbReference type="ARBA" id="ARBA00023065"/>
    </source>
</evidence>
<dbReference type="Proteomes" id="UP000186878">
    <property type="component" value="Unassembled WGS sequence"/>
</dbReference>
<evidence type="ECO:0000313" key="19">
    <source>
        <dbReference type="EMBL" id="OLO03444.1"/>
    </source>
</evidence>
<evidence type="ECO:0000259" key="18">
    <source>
        <dbReference type="Pfam" id="PF22461"/>
    </source>
</evidence>
<keyword evidence="5" id="KW-0762">Sugar transport</keyword>
<keyword evidence="20" id="KW-1185">Reference proteome</keyword>
<dbReference type="Gene3D" id="1.20.5.70">
    <property type="match status" value="1"/>
</dbReference>
<keyword evidence="6" id="KW-0812">Transmembrane</keyword>
<evidence type="ECO:0000256" key="13">
    <source>
        <dbReference type="ARBA" id="ARBA00023237"/>
    </source>
</evidence>
<evidence type="ECO:0000256" key="7">
    <source>
        <dbReference type="ARBA" id="ARBA00022729"/>
    </source>
</evidence>
<evidence type="ECO:0000256" key="6">
    <source>
        <dbReference type="ARBA" id="ARBA00022692"/>
    </source>
</evidence>
<keyword evidence="8" id="KW-0625">Polysaccharide transport</keyword>
<dbReference type="InterPro" id="IPR003715">
    <property type="entry name" value="Poly_export_N"/>
</dbReference>
<accession>A0A1Q8SPW8</accession>
<dbReference type="GO" id="GO:0015288">
    <property type="term" value="F:porin activity"/>
    <property type="evidence" value="ECO:0007669"/>
    <property type="project" value="UniProtKB-KW"/>
</dbReference>
<comment type="caution">
    <text evidence="19">The sequence shown here is derived from an EMBL/GenBank/DDBJ whole genome shotgun (WGS) entry which is preliminary data.</text>
</comment>
<keyword evidence="3" id="KW-0813">Transport</keyword>
<evidence type="ECO:0000256" key="5">
    <source>
        <dbReference type="ARBA" id="ARBA00022597"/>
    </source>
</evidence>
<dbReference type="EMBL" id="MSDO01000022">
    <property type="protein sequence ID" value="OLO03444.1"/>
    <property type="molecule type" value="Genomic_DNA"/>
</dbReference>
<feature type="domain" description="Outer-membrane lipoprotein Wza C-terminal" evidence="17">
    <location>
        <begin position="371"/>
        <end position="400"/>
    </location>
</feature>
<gene>
    <name evidence="19" type="ORF">BTW07_15135</name>
</gene>
<evidence type="ECO:0000256" key="4">
    <source>
        <dbReference type="ARBA" id="ARBA00022452"/>
    </source>
</evidence>
<name>A0A1Q8SPW8_9GAMM</name>
<feature type="domain" description="SLBB" evidence="18">
    <location>
        <begin position="282"/>
        <end position="368"/>
    </location>
</feature>
<dbReference type="GO" id="GO:0009279">
    <property type="term" value="C:cell outer membrane"/>
    <property type="evidence" value="ECO:0007669"/>
    <property type="project" value="UniProtKB-SubCell"/>
</dbReference>
<dbReference type="PANTHER" id="PTHR33619:SF3">
    <property type="entry name" value="POLYSACCHARIDE EXPORT PROTEIN GFCE-RELATED"/>
    <property type="match status" value="1"/>
</dbReference>
<dbReference type="InterPro" id="IPR054765">
    <property type="entry name" value="SLBB_dom"/>
</dbReference>